<accession>A0A1V1PDP5</accession>
<sequence>MKKDSLTKDALDSLVEEKVKVYVDAQTVLPQNEMPDCTVCTDEIKKKVAAKHIGTSVDLSDKSPEYISALFDIAVAKAKEAKDSTQNLLNDLNDVVSFDGMTGDKVEAARINARDAYIKDLEESTPK</sequence>
<dbReference type="Proteomes" id="UP000189670">
    <property type="component" value="Unassembled WGS sequence"/>
</dbReference>
<dbReference type="EMBL" id="ATBP01000099">
    <property type="protein sequence ID" value="ETR72930.1"/>
    <property type="molecule type" value="Genomic_DNA"/>
</dbReference>
<protein>
    <submittedName>
        <fullName evidence="1">Uncharacterized protein</fullName>
    </submittedName>
</protein>
<reference evidence="2" key="1">
    <citation type="submission" date="2012-11" db="EMBL/GenBank/DDBJ databases">
        <authorList>
            <person name="Lucero-Rivera Y.E."/>
            <person name="Tovar-Ramirez D."/>
        </authorList>
    </citation>
    <scope>NUCLEOTIDE SEQUENCE [LARGE SCALE GENOMIC DNA]</scope>
    <source>
        <strain evidence="2">Araruama</strain>
    </source>
</reference>
<name>A0A1V1PDP5_9BACT</name>
<dbReference type="AlphaFoldDB" id="A0A1V1PDP5"/>
<evidence type="ECO:0000313" key="1">
    <source>
        <dbReference type="EMBL" id="ETR72930.1"/>
    </source>
</evidence>
<gene>
    <name evidence="1" type="ORF">OMM_01320</name>
</gene>
<evidence type="ECO:0000313" key="2">
    <source>
        <dbReference type="Proteomes" id="UP000189670"/>
    </source>
</evidence>
<organism evidence="1 2">
    <name type="scientific">Candidatus Magnetoglobus multicellularis str. Araruama</name>
    <dbReference type="NCBI Taxonomy" id="890399"/>
    <lineage>
        <taxon>Bacteria</taxon>
        <taxon>Pseudomonadati</taxon>
        <taxon>Thermodesulfobacteriota</taxon>
        <taxon>Desulfobacteria</taxon>
        <taxon>Desulfobacterales</taxon>
        <taxon>Desulfobacteraceae</taxon>
        <taxon>Candidatus Magnetoglobus</taxon>
    </lineage>
</organism>
<comment type="caution">
    <text evidence="1">The sequence shown here is derived from an EMBL/GenBank/DDBJ whole genome shotgun (WGS) entry which is preliminary data.</text>
</comment>
<proteinExistence type="predicted"/>